<evidence type="ECO:0000313" key="3">
    <source>
        <dbReference type="Proteomes" id="UP000033658"/>
    </source>
</evidence>
<sequence>MKNNKLTTRELVELSLFSALIALSIQFFRIPVGPQFIHFGNALVVVSALIYGARKGALVATVGLGVFDILNGYASVVWITILEALVVILVVHFVYEAMPKNRERLVIVGFAAALTKIVLNLFKYTLIGMLGNLTLGASLNLALVKIVGTFGSSLATVIAVPILYPIFKKISETIRK</sequence>
<evidence type="ECO:0000313" key="2">
    <source>
        <dbReference type="EMBL" id="KJQ58487.1"/>
    </source>
</evidence>
<dbReference type="GO" id="GO:0016020">
    <property type="term" value="C:membrane"/>
    <property type="evidence" value="ECO:0007669"/>
    <property type="project" value="InterPro"/>
</dbReference>
<reference evidence="2 3" key="1">
    <citation type="submission" date="2015-02" db="EMBL/GenBank/DDBJ databases">
        <title>Evolution of amylase-binding proteins of oral streptococcal species.</title>
        <authorList>
            <person name="Haase E.M."/>
        </authorList>
    </citation>
    <scope>NUCLEOTIDE SEQUENCE [LARGE SCALE GENOMIC DNA]</scope>
    <source>
        <strain evidence="2 3">G9B</strain>
    </source>
</reference>
<accession>A0AAW3H6K1</accession>
<feature type="transmembrane region" description="Helical" evidence="1">
    <location>
        <begin position="142"/>
        <end position="167"/>
    </location>
</feature>
<evidence type="ECO:0008006" key="4">
    <source>
        <dbReference type="Google" id="ProtNLM"/>
    </source>
</evidence>
<dbReference type="AlphaFoldDB" id="A0AAW3H6K1"/>
<dbReference type="InterPro" id="IPR009825">
    <property type="entry name" value="ECF_substrate-spec-like"/>
</dbReference>
<feature type="transmembrane region" description="Helical" evidence="1">
    <location>
        <begin position="73"/>
        <end position="93"/>
    </location>
</feature>
<organism evidence="2 3">
    <name type="scientific">Streptococcus gordonii</name>
    <dbReference type="NCBI Taxonomy" id="1302"/>
    <lineage>
        <taxon>Bacteria</taxon>
        <taxon>Bacillati</taxon>
        <taxon>Bacillota</taxon>
        <taxon>Bacilli</taxon>
        <taxon>Lactobacillales</taxon>
        <taxon>Streptococcaceae</taxon>
        <taxon>Streptococcus</taxon>
    </lineage>
</organism>
<name>A0AAW3H6K1_STRGN</name>
<proteinExistence type="predicted"/>
<keyword evidence="1" id="KW-0472">Membrane</keyword>
<protein>
    <recommendedName>
        <fullName evidence="4">Integral membrane protein</fullName>
    </recommendedName>
</protein>
<evidence type="ECO:0000256" key="1">
    <source>
        <dbReference type="SAM" id="Phobius"/>
    </source>
</evidence>
<gene>
    <name evidence="2" type="ORF">TZ86_00327</name>
</gene>
<dbReference type="RefSeq" id="WP_045502557.1">
    <property type="nucleotide sequence ID" value="NZ_JYGL01000001.1"/>
</dbReference>
<keyword evidence="1" id="KW-1133">Transmembrane helix</keyword>
<feature type="transmembrane region" description="Helical" evidence="1">
    <location>
        <begin position="36"/>
        <end position="53"/>
    </location>
</feature>
<keyword evidence="1" id="KW-0812">Transmembrane</keyword>
<dbReference type="Proteomes" id="UP000033658">
    <property type="component" value="Unassembled WGS sequence"/>
</dbReference>
<dbReference type="Gene3D" id="1.10.1760.20">
    <property type="match status" value="1"/>
</dbReference>
<comment type="caution">
    <text evidence="2">The sequence shown here is derived from an EMBL/GenBank/DDBJ whole genome shotgun (WGS) entry which is preliminary data.</text>
</comment>
<feature type="transmembrane region" description="Helical" evidence="1">
    <location>
        <begin position="105"/>
        <end position="122"/>
    </location>
</feature>
<dbReference type="Pfam" id="PF07155">
    <property type="entry name" value="ECF-ribofla_trS"/>
    <property type="match status" value="1"/>
</dbReference>
<dbReference type="EMBL" id="JYGL01000001">
    <property type="protein sequence ID" value="KJQ58487.1"/>
    <property type="molecule type" value="Genomic_DNA"/>
</dbReference>